<dbReference type="EMBL" id="AWSU01000344">
    <property type="protein sequence ID" value="ERI74079.1"/>
    <property type="molecule type" value="Genomic_DNA"/>
</dbReference>
<dbReference type="PANTHER" id="PTHR30329:SF21">
    <property type="entry name" value="LIPOPROTEIN YIAD-RELATED"/>
    <property type="match status" value="1"/>
</dbReference>
<organism evidence="9 10">
    <name type="scientific">[Clostridium] symbiosum ATCC 14940</name>
    <dbReference type="NCBI Taxonomy" id="411472"/>
    <lineage>
        <taxon>Bacteria</taxon>
        <taxon>Bacillati</taxon>
        <taxon>Bacillota</taxon>
        <taxon>Clostridia</taxon>
        <taxon>Lachnospirales</taxon>
        <taxon>Lachnospiraceae</taxon>
        <taxon>Otoolea</taxon>
    </lineage>
</organism>
<dbReference type="PANTHER" id="PTHR30329">
    <property type="entry name" value="STATOR ELEMENT OF FLAGELLAR MOTOR COMPLEX"/>
    <property type="match status" value="1"/>
</dbReference>
<reference evidence="9 10" key="1">
    <citation type="submission" date="2013-07" db="EMBL/GenBank/DDBJ databases">
        <authorList>
            <person name="Weinstock G."/>
            <person name="Sodergren E."/>
            <person name="Wylie T."/>
            <person name="Fulton L."/>
            <person name="Fulton R."/>
            <person name="Fronick C."/>
            <person name="O'Laughlin M."/>
            <person name="Godfrey J."/>
            <person name="Miner T."/>
            <person name="Herter B."/>
            <person name="Appelbaum E."/>
            <person name="Cordes M."/>
            <person name="Lek S."/>
            <person name="Wollam A."/>
            <person name="Pepin K.H."/>
            <person name="Palsikar V.B."/>
            <person name="Mitreva M."/>
            <person name="Wilson R.K."/>
        </authorList>
    </citation>
    <scope>NUCLEOTIDE SEQUENCE [LARGE SCALE GENOMIC DNA]</scope>
    <source>
        <strain evidence="9 10">ATCC 14940</strain>
    </source>
</reference>
<keyword evidence="5" id="KW-1133">Transmembrane helix</keyword>
<feature type="domain" description="OmpA-like" evidence="8">
    <location>
        <begin position="105"/>
        <end position="229"/>
    </location>
</feature>
<evidence type="ECO:0000259" key="8">
    <source>
        <dbReference type="PROSITE" id="PS51123"/>
    </source>
</evidence>
<dbReference type="Pfam" id="PF13677">
    <property type="entry name" value="MotB_plug"/>
    <property type="match status" value="1"/>
</dbReference>
<dbReference type="GO" id="GO:0005886">
    <property type="term" value="C:plasma membrane"/>
    <property type="evidence" value="ECO:0007669"/>
    <property type="project" value="UniProtKB-SubCell"/>
</dbReference>
<keyword evidence="6 7" id="KW-0472">Membrane</keyword>
<evidence type="ECO:0000313" key="10">
    <source>
        <dbReference type="Proteomes" id="UP000016491"/>
    </source>
</evidence>
<dbReference type="Proteomes" id="UP000016491">
    <property type="component" value="Unassembled WGS sequence"/>
</dbReference>
<dbReference type="CDD" id="cd07185">
    <property type="entry name" value="OmpA_C-like"/>
    <property type="match status" value="1"/>
</dbReference>
<gene>
    <name evidence="9" type="ORF">CLOSYM_04337</name>
</gene>
<evidence type="ECO:0000256" key="3">
    <source>
        <dbReference type="ARBA" id="ARBA00022475"/>
    </source>
</evidence>
<evidence type="ECO:0000256" key="6">
    <source>
        <dbReference type="ARBA" id="ARBA00023136"/>
    </source>
</evidence>
<dbReference type="AlphaFoldDB" id="A0ABC9TS51"/>
<evidence type="ECO:0000256" key="1">
    <source>
        <dbReference type="ARBA" id="ARBA00004162"/>
    </source>
</evidence>
<evidence type="ECO:0000256" key="5">
    <source>
        <dbReference type="ARBA" id="ARBA00022989"/>
    </source>
</evidence>
<dbReference type="InterPro" id="IPR036737">
    <property type="entry name" value="OmpA-like_sf"/>
</dbReference>
<sequence length="253" mass="28700">MRKRKHQDHCGNWMDTYGDMVTLLLCFFVLLYAISAIDQTKWANLVRSLNPNSVTQLEAATQNPPEDSQSIVQKVPEDFQTLYENLKAEVEEKNLNTEIEVKAGKGFTFIAFKDKIFFDGYSYVIKKSGEEVLENFCNILAPYADDIKLIEILGHTARVDGQQYSVANDRFLASNRATAVLVYIQEKHFIDPSKLTSVGYGDNWPVADNDTTEGRSANRRVEVLITKTGAQYKNLGELYKEIQYGTDTDEGQE</sequence>
<dbReference type="SUPFAM" id="SSF103088">
    <property type="entry name" value="OmpA-like"/>
    <property type="match status" value="1"/>
</dbReference>
<dbReference type="InterPro" id="IPR006665">
    <property type="entry name" value="OmpA-like"/>
</dbReference>
<evidence type="ECO:0000256" key="7">
    <source>
        <dbReference type="PROSITE-ProRule" id="PRU00473"/>
    </source>
</evidence>
<accession>A0ABC9TS51</accession>
<evidence type="ECO:0000256" key="2">
    <source>
        <dbReference type="ARBA" id="ARBA00008914"/>
    </source>
</evidence>
<comment type="similarity">
    <text evidence="2">Belongs to the MotB family.</text>
</comment>
<comment type="subcellular location">
    <subcellularLocation>
        <location evidence="1">Cell membrane</location>
        <topology evidence="1">Single-pass membrane protein</topology>
    </subcellularLocation>
</comment>
<name>A0ABC9TS51_CLOSY</name>
<keyword evidence="4" id="KW-0812">Transmembrane</keyword>
<evidence type="ECO:0000256" key="4">
    <source>
        <dbReference type="ARBA" id="ARBA00022692"/>
    </source>
</evidence>
<evidence type="ECO:0000313" key="9">
    <source>
        <dbReference type="EMBL" id="ERI74079.1"/>
    </source>
</evidence>
<protein>
    <submittedName>
        <fullName evidence="9">OmpA family protein</fullName>
    </submittedName>
</protein>
<proteinExistence type="inferred from homology"/>
<dbReference type="InterPro" id="IPR025713">
    <property type="entry name" value="MotB-like_N_dom"/>
</dbReference>
<dbReference type="Gene3D" id="3.30.1330.60">
    <property type="entry name" value="OmpA-like domain"/>
    <property type="match status" value="1"/>
</dbReference>
<dbReference type="Pfam" id="PF00691">
    <property type="entry name" value="OmpA"/>
    <property type="match status" value="1"/>
</dbReference>
<dbReference type="PROSITE" id="PS51123">
    <property type="entry name" value="OMPA_2"/>
    <property type="match status" value="1"/>
</dbReference>
<dbReference type="InterPro" id="IPR050330">
    <property type="entry name" value="Bact_OuterMem_StrucFunc"/>
</dbReference>
<comment type="caution">
    <text evidence="9">The sequence shown here is derived from an EMBL/GenBank/DDBJ whole genome shotgun (WGS) entry which is preliminary data.</text>
</comment>
<dbReference type="RefSeq" id="WP_002570073.1">
    <property type="nucleotide sequence ID" value="NZ_KE992859.1"/>
</dbReference>
<keyword evidence="3" id="KW-1003">Cell membrane</keyword>